<dbReference type="InterPro" id="IPR013083">
    <property type="entry name" value="Znf_RING/FYVE/PHD"/>
</dbReference>
<dbReference type="PANTHER" id="PTHR16079">
    <property type="entry name" value="UBIQUITIN LIGASE PROTEIN CHFR"/>
    <property type="match status" value="1"/>
</dbReference>
<accession>A0A6G1FST9</accession>
<dbReference type="InterPro" id="IPR001452">
    <property type="entry name" value="SH3_domain"/>
</dbReference>
<feature type="compositionally biased region" description="Low complexity" evidence="9">
    <location>
        <begin position="345"/>
        <end position="363"/>
    </location>
</feature>
<dbReference type="InterPro" id="IPR001841">
    <property type="entry name" value="Znf_RING"/>
</dbReference>
<evidence type="ECO:0000313" key="13">
    <source>
        <dbReference type="Proteomes" id="UP000504638"/>
    </source>
</evidence>
<evidence type="ECO:0000313" key="14">
    <source>
        <dbReference type="RefSeq" id="XP_033530454.1"/>
    </source>
</evidence>
<reference evidence="14" key="2">
    <citation type="submission" date="2020-04" db="EMBL/GenBank/DDBJ databases">
        <authorList>
            <consortium name="NCBI Genome Project"/>
        </authorList>
    </citation>
    <scope>NUCLEOTIDE SEQUENCE</scope>
    <source>
        <strain evidence="14">CBS 781.70</strain>
    </source>
</reference>
<dbReference type="InterPro" id="IPR036028">
    <property type="entry name" value="SH3-like_dom_sf"/>
</dbReference>
<dbReference type="Proteomes" id="UP000504638">
    <property type="component" value="Unplaced"/>
</dbReference>
<dbReference type="GO" id="GO:0005634">
    <property type="term" value="C:nucleus"/>
    <property type="evidence" value="ECO:0007669"/>
    <property type="project" value="TreeGrafter"/>
</dbReference>
<dbReference type="Gene3D" id="2.30.30.40">
    <property type="entry name" value="SH3 Domains"/>
    <property type="match status" value="1"/>
</dbReference>
<gene>
    <name evidence="12 14" type="ORF">P152DRAFT_496942</name>
</gene>
<feature type="region of interest" description="Disordered" evidence="9">
    <location>
        <begin position="157"/>
        <end position="213"/>
    </location>
</feature>
<keyword evidence="5" id="KW-0862">Zinc</keyword>
<reference evidence="12 14" key="1">
    <citation type="submission" date="2020-01" db="EMBL/GenBank/DDBJ databases">
        <authorList>
            <consortium name="DOE Joint Genome Institute"/>
            <person name="Haridas S."/>
            <person name="Albert R."/>
            <person name="Binder M."/>
            <person name="Bloem J."/>
            <person name="Labutti K."/>
            <person name="Salamov A."/>
            <person name="Andreopoulos B."/>
            <person name="Baker S.E."/>
            <person name="Barry K."/>
            <person name="Bills G."/>
            <person name="Bluhm B.H."/>
            <person name="Cannon C."/>
            <person name="Castanera R."/>
            <person name="Culley D.E."/>
            <person name="Daum C."/>
            <person name="Ezra D."/>
            <person name="Gonzalez J.B."/>
            <person name="Henrissat B."/>
            <person name="Kuo A."/>
            <person name="Liang C."/>
            <person name="Lipzen A."/>
            <person name="Lutzoni F."/>
            <person name="Magnuson J."/>
            <person name="Mondo S."/>
            <person name="Nolan M."/>
            <person name="Ohm R."/>
            <person name="Pangilinan J."/>
            <person name="Park H.-J."/>
            <person name="Ramirez L."/>
            <person name="Alfaro M."/>
            <person name="Sun H."/>
            <person name="Tritt A."/>
            <person name="Yoshinaga Y."/>
            <person name="Zwiers L.-H."/>
            <person name="Turgeon B.G."/>
            <person name="Goodwin S.B."/>
            <person name="Spatafora J.W."/>
            <person name="Crous P.W."/>
            <person name="Grigoriev I.V."/>
        </authorList>
    </citation>
    <scope>NUCLEOTIDE SEQUENCE</scope>
    <source>
        <strain evidence="12 14">CBS 781.70</strain>
    </source>
</reference>
<evidence type="ECO:0000256" key="6">
    <source>
        <dbReference type="ARBA" id="ARBA00022843"/>
    </source>
</evidence>
<dbReference type="PROSITE" id="PS50002">
    <property type="entry name" value="SH3"/>
    <property type="match status" value="1"/>
</dbReference>
<reference evidence="14" key="3">
    <citation type="submission" date="2025-04" db="UniProtKB">
        <authorList>
            <consortium name="RefSeq"/>
        </authorList>
    </citation>
    <scope>IDENTIFICATION</scope>
    <source>
        <strain evidence="14">CBS 781.70</strain>
    </source>
</reference>
<evidence type="ECO:0000256" key="7">
    <source>
        <dbReference type="PROSITE-ProRule" id="PRU00175"/>
    </source>
</evidence>
<keyword evidence="6" id="KW-0832">Ubl conjugation</keyword>
<dbReference type="EMBL" id="ML975178">
    <property type="protein sequence ID" value="KAF1808823.1"/>
    <property type="molecule type" value="Genomic_DNA"/>
</dbReference>
<evidence type="ECO:0000256" key="9">
    <source>
        <dbReference type="SAM" id="MobiDB-lite"/>
    </source>
</evidence>
<dbReference type="SUPFAM" id="SSF50044">
    <property type="entry name" value="SH3-domain"/>
    <property type="match status" value="1"/>
</dbReference>
<feature type="compositionally biased region" description="Basic and acidic residues" evidence="9">
    <location>
        <begin position="164"/>
        <end position="190"/>
    </location>
</feature>
<feature type="compositionally biased region" description="Polar residues" evidence="9">
    <location>
        <begin position="410"/>
        <end position="430"/>
    </location>
</feature>
<dbReference type="Gene3D" id="3.30.40.10">
    <property type="entry name" value="Zinc/RING finger domain, C3HC4 (zinc finger)"/>
    <property type="match status" value="1"/>
</dbReference>
<dbReference type="PROSITE" id="PS50089">
    <property type="entry name" value="ZF_RING_2"/>
    <property type="match status" value="1"/>
</dbReference>
<keyword evidence="3" id="KW-0479">Metal-binding</keyword>
<dbReference type="InterPro" id="IPR018957">
    <property type="entry name" value="Znf_C3HC4_RING-type"/>
</dbReference>
<keyword evidence="4 7" id="KW-0863">Zinc-finger</keyword>
<evidence type="ECO:0000313" key="12">
    <source>
        <dbReference type="EMBL" id="KAF1808823.1"/>
    </source>
</evidence>
<evidence type="ECO:0000256" key="4">
    <source>
        <dbReference type="ARBA" id="ARBA00022771"/>
    </source>
</evidence>
<feature type="compositionally biased region" description="Polar residues" evidence="9">
    <location>
        <begin position="757"/>
        <end position="773"/>
    </location>
</feature>
<evidence type="ECO:0000256" key="8">
    <source>
        <dbReference type="PROSITE-ProRule" id="PRU00192"/>
    </source>
</evidence>
<feature type="domain" description="SH3" evidence="10">
    <location>
        <begin position="781"/>
        <end position="840"/>
    </location>
</feature>
<feature type="compositionally biased region" description="Basic and acidic residues" evidence="9">
    <location>
        <begin position="386"/>
        <end position="407"/>
    </location>
</feature>
<dbReference type="GeneID" id="54422830"/>
<keyword evidence="13" id="KW-1185">Reference proteome</keyword>
<dbReference type="RefSeq" id="XP_033530454.1">
    <property type="nucleotide sequence ID" value="XM_033682260.1"/>
</dbReference>
<dbReference type="GO" id="GO:0008270">
    <property type="term" value="F:zinc ion binding"/>
    <property type="evidence" value="ECO:0007669"/>
    <property type="project" value="UniProtKB-KW"/>
</dbReference>
<dbReference type="AlphaFoldDB" id="A0A6G1FST9"/>
<dbReference type="SMART" id="SM00326">
    <property type="entry name" value="SH3"/>
    <property type="match status" value="1"/>
</dbReference>
<comment type="similarity">
    <text evidence="1">Belongs to the SH3RF family.</text>
</comment>
<protein>
    <recommendedName>
        <fullName evidence="15">RING-type domain-containing protein</fullName>
    </recommendedName>
</protein>
<organism evidence="12">
    <name type="scientific">Eremomyces bilateralis CBS 781.70</name>
    <dbReference type="NCBI Taxonomy" id="1392243"/>
    <lineage>
        <taxon>Eukaryota</taxon>
        <taxon>Fungi</taxon>
        <taxon>Dikarya</taxon>
        <taxon>Ascomycota</taxon>
        <taxon>Pezizomycotina</taxon>
        <taxon>Dothideomycetes</taxon>
        <taxon>Dothideomycetes incertae sedis</taxon>
        <taxon>Eremomycetales</taxon>
        <taxon>Eremomycetaceae</taxon>
        <taxon>Eremomyces</taxon>
    </lineage>
</organism>
<dbReference type="GO" id="GO:0006511">
    <property type="term" value="P:ubiquitin-dependent protein catabolic process"/>
    <property type="evidence" value="ECO:0007669"/>
    <property type="project" value="TreeGrafter"/>
</dbReference>
<sequence length="840" mass="92162">MAEGRPTGTGLIDLEKELTCSICTDILFQPLTLLDCLHTFCGACLQEWFAFSAESARHSDQPSRHPYTCPSCRATVRGTKHNATVTTLLDMYLQANPGKGKSEKEKEEMVKMYKPGDDVLPKIERRSRNREVVSDDEEDRALLSQVREMSLREVGVVAGAAAGDGRRRPPRSQEESRRRHRNRGNDERSPRVVPARQIEHQSSLRSLLSASEDDSQEVEAAIMRQIVEEGLLEGIDVNNMTPSQEEELTEMIAQAYYRRRRELAEAHGTTTNPTGSPSQSSPRPTQPPGSPSQLTPRHAEDPNQGRHSRSRSSSHIPPSGTSPSRHPPVSFRTTGQPSDRHRRSSSQGASRSGRSSDQSRSQSYTSHAAARSATDLSNTPETAEASAERRSRPNPNDRRSTDPERARPVRQSQSASRTEVVATSNSGLLQSPTSSPRLPSPSRPTARQENPTPTPHAPDISTPTTTTTSPPARTSLFTEPSITCSKCATPNIQYTLHHYCPLCNSGSFHLCHPCYRLGAGCLHYFGAGPAARLRFDRAAPPGGYPADYPPPHTLTAQRYARPKRELVAQGGRMVTEEDPATRVQRGVFCDVCSGFANECYWQCGMCNDGAWGYCNSCVVQAKHCTHALLPLSHTPEGTNSSVKFPSAPTMIGGMAFAPLEFTTACDVCRYPIPPSRTRFHCPDCQAGNFDICAACYSGLVASGAIAAENGEKGWRRCPSGHRMEVVGFEERGGGGRRVVVREVVGGWALKDEETRTPRSPSRAQFDTTVTGTTPRFPPDGGVGLRVQAHWGWFPEAEATNELAFPKGAEIREVEDINGDWFWGVFCREKGLFPANYGRVL</sequence>
<evidence type="ECO:0000256" key="5">
    <source>
        <dbReference type="ARBA" id="ARBA00022833"/>
    </source>
</evidence>
<feature type="compositionally biased region" description="Polar residues" evidence="9">
    <location>
        <begin position="200"/>
        <end position="209"/>
    </location>
</feature>
<feature type="region of interest" description="Disordered" evidence="9">
    <location>
        <begin position="754"/>
        <end position="778"/>
    </location>
</feature>
<feature type="compositionally biased region" description="Low complexity" evidence="9">
    <location>
        <begin position="273"/>
        <end position="283"/>
    </location>
</feature>
<evidence type="ECO:0000259" key="10">
    <source>
        <dbReference type="PROSITE" id="PS50002"/>
    </source>
</evidence>
<dbReference type="OrthoDB" id="1305878at2759"/>
<name>A0A6G1FST9_9PEZI</name>
<dbReference type="GO" id="GO:0016567">
    <property type="term" value="P:protein ubiquitination"/>
    <property type="evidence" value="ECO:0007669"/>
    <property type="project" value="TreeGrafter"/>
</dbReference>
<dbReference type="GO" id="GO:0004842">
    <property type="term" value="F:ubiquitin-protein transferase activity"/>
    <property type="evidence" value="ECO:0007669"/>
    <property type="project" value="TreeGrafter"/>
</dbReference>
<dbReference type="InterPro" id="IPR052256">
    <property type="entry name" value="E3_ubiquitin-ligase_CHFR"/>
</dbReference>
<feature type="compositionally biased region" description="Low complexity" evidence="9">
    <location>
        <begin position="313"/>
        <end position="324"/>
    </location>
</feature>
<evidence type="ECO:0008006" key="15">
    <source>
        <dbReference type="Google" id="ProtNLM"/>
    </source>
</evidence>
<feature type="compositionally biased region" description="Low complexity" evidence="9">
    <location>
        <begin position="461"/>
        <end position="475"/>
    </location>
</feature>
<feature type="region of interest" description="Disordered" evidence="9">
    <location>
        <begin position="262"/>
        <end position="476"/>
    </location>
</feature>
<dbReference type="PANTHER" id="PTHR16079:SF4">
    <property type="entry name" value="E3 UBIQUITIN-PROTEIN LIGASE CHFR"/>
    <property type="match status" value="1"/>
</dbReference>
<evidence type="ECO:0000259" key="11">
    <source>
        <dbReference type="PROSITE" id="PS50089"/>
    </source>
</evidence>
<feature type="domain" description="RING-type" evidence="11">
    <location>
        <begin position="20"/>
        <end position="73"/>
    </location>
</feature>
<dbReference type="PROSITE" id="PS00518">
    <property type="entry name" value="ZF_RING_1"/>
    <property type="match status" value="1"/>
</dbReference>
<dbReference type="Pfam" id="PF00097">
    <property type="entry name" value="zf-C3HC4"/>
    <property type="match status" value="1"/>
</dbReference>
<dbReference type="SUPFAM" id="SSF57850">
    <property type="entry name" value="RING/U-box"/>
    <property type="match status" value="2"/>
</dbReference>
<dbReference type="InterPro" id="IPR017907">
    <property type="entry name" value="Znf_RING_CS"/>
</dbReference>
<evidence type="ECO:0000256" key="2">
    <source>
        <dbReference type="ARBA" id="ARBA00022443"/>
    </source>
</evidence>
<dbReference type="SMART" id="SM00184">
    <property type="entry name" value="RING"/>
    <property type="match status" value="1"/>
</dbReference>
<keyword evidence="2 8" id="KW-0728">SH3 domain</keyword>
<evidence type="ECO:0000256" key="1">
    <source>
        <dbReference type="ARBA" id="ARBA00008649"/>
    </source>
</evidence>
<evidence type="ECO:0000256" key="3">
    <source>
        <dbReference type="ARBA" id="ARBA00022723"/>
    </source>
</evidence>
<proteinExistence type="inferred from homology"/>